<feature type="transmembrane region" description="Helical" evidence="1">
    <location>
        <begin position="129"/>
        <end position="145"/>
    </location>
</feature>
<name>A0A9N9D7Z4_9GLOM</name>
<evidence type="ECO:0000313" key="2">
    <source>
        <dbReference type="EMBL" id="CAG8625617.1"/>
    </source>
</evidence>
<keyword evidence="1" id="KW-0472">Membrane</keyword>
<sequence length="367" mass="42361">MTAISDSTEHATAHNKLRQLRWNRIENFTIFVKKFLKLAQSSGLNGVPESQKINLFLQTLPPDFADKIQNTVRNRQNVNSEGQPTLQQIIAIAEQHSDVFRYPYSSWYIYGSQKFWLLFNYGMRNPQRFMTLSVLVLAILYWQFLTPTIKPDSTIGNFAALTNDIFVQINAVDIPSSDGIMEHTHEFKVAANMIDKSPAFASYGKPIANGLRQFSKDVVRAGNSLKEMYRKGSYVFETFQTEIETLFKIFDSKMTAKSKFFTERIKRMIKVVQEFRIQVYQAKNAMLDAENRRDDLETNIFAGLREVQKFIKDEWWNDQTDIAIAKRESEAVVNVLKCLQSAGKNLDTVGKMLDDYERNLLEVQAQL</sequence>
<feature type="non-terminal residue" evidence="2">
    <location>
        <position position="367"/>
    </location>
</feature>
<evidence type="ECO:0000256" key="1">
    <source>
        <dbReference type="SAM" id="Phobius"/>
    </source>
</evidence>
<proteinExistence type="predicted"/>
<keyword evidence="3" id="KW-1185">Reference proteome</keyword>
<keyword evidence="1" id="KW-0812">Transmembrane</keyword>
<dbReference type="EMBL" id="CAJVPJ010002612">
    <property type="protein sequence ID" value="CAG8625617.1"/>
    <property type="molecule type" value="Genomic_DNA"/>
</dbReference>
<keyword evidence="1" id="KW-1133">Transmembrane helix</keyword>
<reference evidence="2" key="1">
    <citation type="submission" date="2021-06" db="EMBL/GenBank/DDBJ databases">
        <authorList>
            <person name="Kallberg Y."/>
            <person name="Tangrot J."/>
            <person name="Rosling A."/>
        </authorList>
    </citation>
    <scope>NUCLEOTIDE SEQUENCE</scope>
    <source>
        <strain evidence="2">IA702</strain>
    </source>
</reference>
<accession>A0A9N9D7Z4</accession>
<evidence type="ECO:0000313" key="3">
    <source>
        <dbReference type="Proteomes" id="UP000789572"/>
    </source>
</evidence>
<dbReference type="OrthoDB" id="2402927at2759"/>
<dbReference type="Proteomes" id="UP000789572">
    <property type="component" value="Unassembled WGS sequence"/>
</dbReference>
<dbReference type="AlphaFoldDB" id="A0A9N9D7Z4"/>
<gene>
    <name evidence="2" type="ORF">POCULU_LOCUS8634</name>
</gene>
<organism evidence="2 3">
    <name type="scientific">Paraglomus occultum</name>
    <dbReference type="NCBI Taxonomy" id="144539"/>
    <lineage>
        <taxon>Eukaryota</taxon>
        <taxon>Fungi</taxon>
        <taxon>Fungi incertae sedis</taxon>
        <taxon>Mucoromycota</taxon>
        <taxon>Glomeromycotina</taxon>
        <taxon>Glomeromycetes</taxon>
        <taxon>Paraglomerales</taxon>
        <taxon>Paraglomeraceae</taxon>
        <taxon>Paraglomus</taxon>
    </lineage>
</organism>
<protein>
    <submittedName>
        <fullName evidence="2">8394_t:CDS:1</fullName>
    </submittedName>
</protein>
<feature type="non-terminal residue" evidence="2">
    <location>
        <position position="1"/>
    </location>
</feature>
<comment type="caution">
    <text evidence="2">The sequence shown here is derived from an EMBL/GenBank/DDBJ whole genome shotgun (WGS) entry which is preliminary data.</text>
</comment>